<accession>G5GNV5</accession>
<name>G5GNV5_9FIRM</name>
<gene>
    <name evidence="1" type="ORF">HMPREF9334_00759</name>
</gene>
<sequence length="475" mass="54711">MGIFAGNDFLRDALLQLLRRHFPNGYRLNSPIAMRQLRERWREDHGGEELLASDHAVRAQIAAFTIQDGQMAFLIPRDVLDWLQFIVTTYLGKSQVIFYEAFFTRHQKELSDAHIFSESILIAVLRQLFPDLHYEKMYFGKRDGTLFDVITDDIIAIWGDKVLWTYEELADRLYIPYDKIKQTLGARGAFLWVSNETYTHVSRVAIRDEVKIRLREKAQELSEQYVSYNIKELPVDDVLAENYELETDTNSAVYDAIYELCLADGYSRKGNILTRKRSLSSGEMAKKTSPIDLMRAFCRGLDVCTMEELQAYAKSFTDSPTIALQAGIECMIRLDEEHFVSDAHVNFDVPATDCVIDSIIDGEYLPLKDFYAMFARFPACGQQWNLFLFESYCRRFSKCFSVWALRYNSDHVGAVIRKDRTLRTYDDLLADVVVRANIELDPETVGRFLRDSGYIVRAVTGRQINAVIALAKVRG</sequence>
<dbReference type="PATRIC" id="fig|679201.3.peg.766"/>
<dbReference type="eggNOG" id="ENOG502ZBXV">
    <property type="taxonomic scope" value="Bacteria"/>
</dbReference>
<dbReference type="STRING" id="679201.HMPREF9334_00759"/>
<organism evidence="1 2">
    <name type="scientific">Selenomonas infelix ATCC 43532</name>
    <dbReference type="NCBI Taxonomy" id="679201"/>
    <lineage>
        <taxon>Bacteria</taxon>
        <taxon>Bacillati</taxon>
        <taxon>Bacillota</taxon>
        <taxon>Negativicutes</taxon>
        <taxon>Selenomonadales</taxon>
        <taxon>Selenomonadaceae</taxon>
        <taxon>Selenomonas</taxon>
    </lineage>
</organism>
<evidence type="ECO:0000313" key="2">
    <source>
        <dbReference type="Proteomes" id="UP000004129"/>
    </source>
</evidence>
<comment type="caution">
    <text evidence="1">The sequence shown here is derived from an EMBL/GenBank/DDBJ whole genome shotgun (WGS) entry which is preliminary data.</text>
</comment>
<keyword evidence="2" id="KW-1185">Reference proteome</keyword>
<protein>
    <submittedName>
        <fullName evidence="1">Uncharacterized protein</fullName>
    </submittedName>
</protein>
<proteinExistence type="predicted"/>
<dbReference type="OrthoDB" id="1832727at2"/>
<reference evidence="1 2" key="1">
    <citation type="submission" date="2011-08" db="EMBL/GenBank/DDBJ databases">
        <title>The Genome Sequence of Selenomonas infelix ATCC 43532.</title>
        <authorList>
            <consortium name="The Broad Institute Genome Sequencing Platform"/>
            <person name="Earl A."/>
            <person name="Ward D."/>
            <person name="Feldgarden M."/>
            <person name="Gevers D."/>
            <person name="Izard J."/>
            <person name="Blanton J.M."/>
            <person name="Baranova O.V."/>
            <person name="Dewhirst F.E."/>
            <person name="Young S.K."/>
            <person name="Zeng Q."/>
            <person name="Gargeya S."/>
            <person name="Fitzgerald M."/>
            <person name="Haas B."/>
            <person name="Abouelleil A."/>
            <person name="Alvarado L."/>
            <person name="Arachchi H.M."/>
            <person name="Berlin A."/>
            <person name="Brown A."/>
            <person name="Chapman S.B."/>
            <person name="Chen Z."/>
            <person name="Dunbar C."/>
            <person name="Freedman E."/>
            <person name="Gearin G."/>
            <person name="Gellesch M."/>
            <person name="Goldberg J."/>
            <person name="Griggs A."/>
            <person name="Gujja S."/>
            <person name="Heiman D."/>
            <person name="Howarth C."/>
            <person name="Larson L."/>
            <person name="Lui A."/>
            <person name="MacDonald P.J.P."/>
            <person name="Montmayeur A."/>
            <person name="Murphy C."/>
            <person name="Neiman D."/>
            <person name="Pearson M."/>
            <person name="Priest M."/>
            <person name="Roberts A."/>
            <person name="Saif S."/>
            <person name="Shea T."/>
            <person name="Shenoy N."/>
            <person name="Sisk P."/>
            <person name="Stolte C."/>
            <person name="Sykes S."/>
            <person name="Wortman J."/>
            <person name="Nusbaum C."/>
            <person name="Birren B."/>
        </authorList>
    </citation>
    <scope>NUCLEOTIDE SEQUENCE [LARGE SCALE GENOMIC DNA]</scope>
    <source>
        <strain evidence="1 2">ATCC 43532</strain>
    </source>
</reference>
<dbReference type="AlphaFoldDB" id="G5GNV5"/>
<evidence type="ECO:0000313" key="1">
    <source>
        <dbReference type="EMBL" id="EHG21342.1"/>
    </source>
</evidence>
<dbReference type="HOGENOM" id="CLU_528660_0_0_9"/>
<dbReference type="EMBL" id="ACZM01000007">
    <property type="protein sequence ID" value="EHG21342.1"/>
    <property type="molecule type" value="Genomic_DNA"/>
</dbReference>
<dbReference type="RefSeq" id="WP_006692209.1">
    <property type="nucleotide sequence ID" value="NZ_JH376798.1"/>
</dbReference>
<dbReference type="Proteomes" id="UP000004129">
    <property type="component" value="Unassembled WGS sequence"/>
</dbReference>